<reference evidence="5 6" key="1">
    <citation type="submission" date="2016-03" db="EMBL/GenBank/DDBJ databases">
        <authorList>
            <person name="Ploux O."/>
        </authorList>
    </citation>
    <scope>NUCLEOTIDE SEQUENCE [LARGE SCALE GENOMIC DNA]</scope>
    <source>
        <strain evidence="5 6">R0</strain>
    </source>
</reference>
<name>A0A150WJ86_BDEBC</name>
<comment type="similarity">
    <text evidence="1">Belongs to the bacterial solute-binding protein 1 family.</text>
</comment>
<dbReference type="PIRSF" id="PIRSF002825">
    <property type="entry name" value="CfbpA"/>
    <property type="match status" value="1"/>
</dbReference>
<dbReference type="AlphaFoldDB" id="A0A150WJ86"/>
<comment type="caution">
    <text evidence="5">The sequence shown here is derived from an EMBL/GenBank/DDBJ whole genome shotgun (WGS) entry which is preliminary data.</text>
</comment>
<evidence type="ECO:0000256" key="4">
    <source>
        <dbReference type="SAM" id="SignalP"/>
    </source>
</evidence>
<feature type="signal peptide" evidence="4">
    <location>
        <begin position="1"/>
        <end position="18"/>
    </location>
</feature>
<dbReference type="Pfam" id="PF13416">
    <property type="entry name" value="SBP_bac_8"/>
    <property type="match status" value="1"/>
</dbReference>
<dbReference type="GO" id="GO:0046872">
    <property type="term" value="F:metal ion binding"/>
    <property type="evidence" value="ECO:0007669"/>
    <property type="project" value="UniProtKB-KW"/>
</dbReference>
<dbReference type="InterPro" id="IPR006059">
    <property type="entry name" value="SBP"/>
</dbReference>
<keyword evidence="2 4" id="KW-0732">Signal</keyword>
<proteinExistence type="inferred from homology"/>
<feature type="binding site" evidence="3">
    <location>
        <position position="217"/>
    </location>
    <ligand>
        <name>Fe cation</name>
        <dbReference type="ChEBI" id="CHEBI:24875"/>
    </ligand>
</feature>
<feature type="binding site" evidence="3">
    <location>
        <position position="218"/>
    </location>
    <ligand>
        <name>Fe cation</name>
        <dbReference type="ChEBI" id="CHEBI:24875"/>
    </ligand>
</feature>
<evidence type="ECO:0000256" key="1">
    <source>
        <dbReference type="ARBA" id="ARBA00008520"/>
    </source>
</evidence>
<dbReference type="SUPFAM" id="SSF53850">
    <property type="entry name" value="Periplasmic binding protein-like II"/>
    <property type="match status" value="1"/>
</dbReference>
<evidence type="ECO:0000256" key="2">
    <source>
        <dbReference type="ARBA" id="ARBA00022729"/>
    </source>
</evidence>
<dbReference type="OrthoDB" id="5291644at2"/>
<protein>
    <submittedName>
        <fullName evidence="5">Iron ABC transporter</fullName>
    </submittedName>
</protein>
<dbReference type="PANTHER" id="PTHR30006:SF15">
    <property type="entry name" value="IRON-UTILIZATION PERIPLASMIC PROTEIN"/>
    <property type="match status" value="1"/>
</dbReference>
<accession>A0A150WJ86</accession>
<sequence length="330" mass="35805">MKKMIFAAALLAAGFAQASAKELTVYSVYEAERLAPIFKPFTDRTGITVNVVVGKSDELIEKLRVEGASTPADLYLDKDIVYLGKAQELDLFQAFSSKTIESKIPAHLIDANKNWLLIFYRARIMVYNSNKVSASELSTYEDLGSDKWKGRLCVRTSANSYNEALGAYFVKHLGAEKTLNLFASWVKNLSVDPIKGDTDVIKAVAAGTCDVGIANSYYLAPLVKADAQYPVKPFFPNQNGIGTHVNGVGIGLTKHTAKTAEATLLLEYLTSKEVQTVVAAGFSQYPSNPEASLSDILVEFGSFKQDSTNLGLIAPHVPKAKALMGQAGYK</sequence>
<evidence type="ECO:0000313" key="6">
    <source>
        <dbReference type="Proteomes" id="UP000075320"/>
    </source>
</evidence>
<evidence type="ECO:0000313" key="5">
    <source>
        <dbReference type="EMBL" id="KYG63819.1"/>
    </source>
</evidence>
<keyword evidence="6" id="KW-1185">Reference proteome</keyword>
<keyword evidence="3" id="KW-0408">Iron</keyword>
<dbReference type="Proteomes" id="UP000075320">
    <property type="component" value="Unassembled WGS sequence"/>
</dbReference>
<dbReference type="RefSeq" id="WP_061835713.1">
    <property type="nucleotide sequence ID" value="NZ_LUKE01000003.1"/>
</dbReference>
<dbReference type="Gene3D" id="3.40.190.10">
    <property type="entry name" value="Periplasmic binding protein-like II"/>
    <property type="match status" value="2"/>
</dbReference>
<dbReference type="InterPro" id="IPR026045">
    <property type="entry name" value="Ferric-bd"/>
</dbReference>
<organism evidence="5 6">
    <name type="scientific">Bdellovibrio bacteriovorus</name>
    <dbReference type="NCBI Taxonomy" id="959"/>
    <lineage>
        <taxon>Bacteria</taxon>
        <taxon>Pseudomonadati</taxon>
        <taxon>Bdellovibrionota</taxon>
        <taxon>Bdellovibrionia</taxon>
        <taxon>Bdellovibrionales</taxon>
        <taxon>Pseudobdellovibrionaceae</taxon>
        <taxon>Bdellovibrio</taxon>
    </lineage>
</organism>
<feature type="chain" id="PRO_5007573008" evidence="4">
    <location>
        <begin position="19"/>
        <end position="330"/>
    </location>
</feature>
<gene>
    <name evidence="5" type="ORF">AZI86_13435</name>
</gene>
<dbReference type="PANTHER" id="PTHR30006">
    <property type="entry name" value="THIAMINE-BINDING PERIPLASMIC PROTEIN-RELATED"/>
    <property type="match status" value="1"/>
</dbReference>
<dbReference type="EMBL" id="LUKE01000003">
    <property type="protein sequence ID" value="KYG63819.1"/>
    <property type="molecule type" value="Genomic_DNA"/>
</dbReference>
<evidence type="ECO:0000256" key="3">
    <source>
        <dbReference type="PIRSR" id="PIRSR002825-1"/>
    </source>
</evidence>
<keyword evidence="3" id="KW-0479">Metal-binding</keyword>
<dbReference type="GO" id="GO:0030288">
    <property type="term" value="C:outer membrane-bounded periplasmic space"/>
    <property type="evidence" value="ECO:0007669"/>
    <property type="project" value="TreeGrafter"/>
</dbReference>